<dbReference type="GO" id="GO:0004713">
    <property type="term" value="F:protein tyrosine kinase activity"/>
    <property type="evidence" value="ECO:0007669"/>
    <property type="project" value="TreeGrafter"/>
</dbReference>
<proteinExistence type="predicted"/>
<gene>
    <name evidence="2" type="ORF">ND2E_0831</name>
</gene>
<name>A0A099K7B9_COLPS</name>
<dbReference type="OrthoDB" id="6148968at2"/>
<dbReference type="AlphaFoldDB" id="A0A099K7B9"/>
<comment type="caution">
    <text evidence="2">The sequence shown here is derived from an EMBL/GenBank/DDBJ whole genome shotgun (WGS) entry which is preliminary data.</text>
</comment>
<keyword evidence="1" id="KW-0472">Membrane</keyword>
<dbReference type="EMBL" id="JQED01000056">
    <property type="protein sequence ID" value="KGJ86659.1"/>
    <property type="molecule type" value="Genomic_DNA"/>
</dbReference>
<dbReference type="Proteomes" id="UP000029843">
    <property type="component" value="Unassembled WGS sequence"/>
</dbReference>
<dbReference type="PANTHER" id="PTHR32309">
    <property type="entry name" value="TYROSINE-PROTEIN KINASE"/>
    <property type="match status" value="1"/>
</dbReference>
<evidence type="ECO:0000256" key="1">
    <source>
        <dbReference type="SAM" id="Phobius"/>
    </source>
</evidence>
<evidence type="ECO:0008006" key="4">
    <source>
        <dbReference type="Google" id="ProtNLM"/>
    </source>
</evidence>
<keyword evidence="1" id="KW-1133">Transmembrane helix</keyword>
<evidence type="ECO:0000313" key="3">
    <source>
        <dbReference type="Proteomes" id="UP000029843"/>
    </source>
</evidence>
<feature type="transmembrane region" description="Helical" evidence="1">
    <location>
        <begin position="429"/>
        <end position="449"/>
    </location>
</feature>
<feature type="transmembrane region" description="Helical" evidence="1">
    <location>
        <begin position="25"/>
        <end position="45"/>
    </location>
</feature>
<evidence type="ECO:0000313" key="2">
    <source>
        <dbReference type="EMBL" id="KGJ86659.1"/>
    </source>
</evidence>
<dbReference type="InterPro" id="IPR050445">
    <property type="entry name" value="Bact_polysacc_biosynth/exp"/>
</dbReference>
<dbReference type="SUPFAM" id="SSF51011">
    <property type="entry name" value="Glycosyl hydrolase domain"/>
    <property type="match status" value="1"/>
</dbReference>
<organism evidence="2 3">
    <name type="scientific">Colwellia psychrerythraea</name>
    <name type="common">Vibrio psychroerythus</name>
    <dbReference type="NCBI Taxonomy" id="28229"/>
    <lineage>
        <taxon>Bacteria</taxon>
        <taxon>Pseudomonadati</taxon>
        <taxon>Pseudomonadota</taxon>
        <taxon>Gammaproteobacteria</taxon>
        <taxon>Alteromonadales</taxon>
        <taxon>Colwelliaceae</taxon>
        <taxon>Colwellia</taxon>
    </lineage>
</organism>
<dbReference type="PANTHER" id="PTHR32309:SF13">
    <property type="entry name" value="FERRIC ENTEROBACTIN TRANSPORT PROTEIN FEPE"/>
    <property type="match status" value="1"/>
</dbReference>
<dbReference type="GO" id="GO:0005886">
    <property type="term" value="C:plasma membrane"/>
    <property type="evidence" value="ECO:0007669"/>
    <property type="project" value="TreeGrafter"/>
</dbReference>
<keyword evidence="1" id="KW-0812">Transmembrane</keyword>
<sequence length="470" mass="52997">MKYPIVPLTKFGLFRAQTYAVLKRPYLVIALISYFMVALLVIIYLNKAPSFTSDMEMVLPGTGSSNSVSLDNVGQVVSQTNTPFSGGGFNPRVNYKEMLSSRGVRARAAKKLDLTLEDFGEPRIKLTEQTSIIALEMTAHGQELAQAKTLALYESLQDELSNLRADEVLRRDQSIEQVLDQYRERMNITRNAIVDFQQRSIVVSTDQMEQLVRTLSGVKEKHLFVKAEAKQLQEYIYQLSDELGVSPKLAGQAFALQSDVEFRAYITELKESITQLTEYSSRWGVNHPKVKAQQKRLNFTRVSINERSNQMYGLNSSEIFNSLNLDLNPKRSELFADLIDAYAKQKGQESMLEDLGRSALHLGDQLKVYSREIVELERLQREFNMAEAIFTSAAARLEASKSDVFASYPVLQMLTTPSYPIKQSSPKNIIAFIGAITGFVFITLGLVILSQRNKLIQVLLKKEVNNSDNS</sequence>
<accession>A0A099K7B9</accession>
<protein>
    <recommendedName>
        <fullName evidence="4">Lipopolysaccharide biosynthesis protein</fullName>
    </recommendedName>
</protein>
<reference evidence="2 3" key="1">
    <citation type="submission" date="2014-08" db="EMBL/GenBank/DDBJ databases">
        <title>Genomic and Phenotypic Diversity of Colwellia psychrerythraea strains from Disparate Marine Basins.</title>
        <authorList>
            <person name="Techtmann S.M."/>
            <person name="Stelling S.C."/>
            <person name="Utturkar S.M."/>
            <person name="Alshibli N."/>
            <person name="Harris A."/>
            <person name="Brown S.D."/>
            <person name="Hazen T.C."/>
        </authorList>
    </citation>
    <scope>NUCLEOTIDE SEQUENCE [LARGE SCALE GENOMIC DNA]</scope>
    <source>
        <strain evidence="2 3">ND2E</strain>
    </source>
</reference>
<dbReference type="PATRIC" id="fig|28229.4.peg.4326"/>
<dbReference type="RefSeq" id="WP_033095876.1">
    <property type="nucleotide sequence ID" value="NZ_JQED01000056.1"/>
</dbReference>